<dbReference type="RefSeq" id="WP_148957664.1">
    <property type="nucleotide sequence ID" value="NZ_QSND01000002.1"/>
</dbReference>
<feature type="compositionally biased region" description="Basic and acidic residues" evidence="5">
    <location>
        <begin position="116"/>
        <end position="136"/>
    </location>
</feature>
<sequence>MPLTNEQKKRLYHQLIDLKHSMSSTEGTDQPMGEESGELSNGVDNHQADHAGVYTERMRDQTFRQTDKNRLEEVEDALKRMEDGTYGICEATGKEIPYERLEALPYARKTAEAQAETEKRNEDAEGYDKQFTRQMKDLTNSETMDQKRSYTYERLDEEQDST</sequence>
<feature type="compositionally biased region" description="Basic and acidic residues" evidence="5">
    <location>
        <begin position="144"/>
        <end position="154"/>
    </location>
</feature>
<dbReference type="PROSITE" id="PS51128">
    <property type="entry name" value="ZF_DKSA_2"/>
    <property type="match status" value="1"/>
</dbReference>
<keyword evidence="3" id="KW-0862">Zinc</keyword>
<dbReference type="InterPro" id="IPR000962">
    <property type="entry name" value="Znf_DskA_TraR"/>
</dbReference>
<dbReference type="Pfam" id="PF01258">
    <property type="entry name" value="zf-dskA_traR"/>
    <property type="match status" value="1"/>
</dbReference>
<name>A0A5M8RVQ0_9BACI</name>
<evidence type="ECO:0000256" key="4">
    <source>
        <dbReference type="PROSITE-ProRule" id="PRU00510"/>
    </source>
</evidence>
<evidence type="ECO:0000259" key="6">
    <source>
        <dbReference type="Pfam" id="PF01258"/>
    </source>
</evidence>
<keyword evidence="2" id="KW-0863">Zinc-finger</keyword>
<dbReference type="STRING" id="1925020.BTA30_20690"/>
<evidence type="ECO:0000313" key="8">
    <source>
        <dbReference type="Proteomes" id="UP000324326"/>
    </source>
</evidence>
<feature type="zinc finger region" description="dksA C4-type" evidence="4">
    <location>
        <begin position="89"/>
        <end position="113"/>
    </location>
</feature>
<feature type="region of interest" description="Disordered" evidence="5">
    <location>
        <begin position="112"/>
        <end position="162"/>
    </location>
</feature>
<evidence type="ECO:0000256" key="5">
    <source>
        <dbReference type="SAM" id="MobiDB-lite"/>
    </source>
</evidence>
<gene>
    <name evidence="7" type="ORF">DX927_13980</name>
</gene>
<dbReference type="InterPro" id="IPR020458">
    <property type="entry name" value="Znf_DskA_TraR_CS"/>
</dbReference>
<evidence type="ECO:0000313" key="7">
    <source>
        <dbReference type="EMBL" id="KAA6451821.1"/>
    </source>
</evidence>
<dbReference type="EMBL" id="QSND01000002">
    <property type="protein sequence ID" value="KAA6451821.1"/>
    <property type="molecule type" value="Genomic_DNA"/>
</dbReference>
<dbReference type="Gene3D" id="1.20.120.910">
    <property type="entry name" value="DksA, coiled-coil domain"/>
    <property type="match status" value="1"/>
</dbReference>
<dbReference type="PROSITE" id="PS01102">
    <property type="entry name" value="ZF_DKSA_1"/>
    <property type="match status" value="1"/>
</dbReference>
<keyword evidence="1" id="KW-0479">Metal-binding</keyword>
<reference evidence="7 8" key="1">
    <citation type="submission" date="2018-08" db="EMBL/GenBank/DDBJ databases">
        <title>Bacillus phenotypic plasticity.</title>
        <authorList>
            <person name="Hurtado E."/>
        </authorList>
    </citation>
    <scope>NUCLEOTIDE SEQUENCE [LARGE SCALE GENOMIC DNA]</scope>
    <source>
        <strain evidence="7 8">427</strain>
    </source>
</reference>
<dbReference type="PANTHER" id="PTHR33823:SF4">
    <property type="entry name" value="GENERAL STRESS PROTEIN 16O"/>
    <property type="match status" value="1"/>
</dbReference>
<feature type="region of interest" description="Disordered" evidence="5">
    <location>
        <begin position="18"/>
        <end position="46"/>
    </location>
</feature>
<proteinExistence type="predicted"/>
<dbReference type="InterPro" id="IPR037187">
    <property type="entry name" value="DnaK_N"/>
</dbReference>
<feature type="domain" description="Zinc finger DksA/TraR C4-type" evidence="6">
    <location>
        <begin position="84"/>
        <end position="119"/>
    </location>
</feature>
<organism evidence="7 8">
    <name type="scientific">Bacillus swezeyi</name>
    <dbReference type="NCBI Taxonomy" id="1925020"/>
    <lineage>
        <taxon>Bacteria</taxon>
        <taxon>Bacillati</taxon>
        <taxon>Bacillota</taxon>
        <taxon>Bacilli</taxon>
        <taxon>Bacillales</taxon>
        <taxon>Bacillaceae</taxon>
        <taxon>Bacillus</taxon>
    </lineage>
</organism>
<dbReference type="AlphaFoldDB" id="A0A5M8RVQ0"/>
<dbReference type="SUPFAM" id="SSF109635">
    <property type="entry name" value="DnaK suppressor protein DksA, alpha-hairpin domain"/>
    <property type="match status" value="1"/>
</dbReference>
<accession>A0A5M8RVQ0</accession>
<evidence type="ECO:0000256" key="3">
    <source>
        <dbReference type="ARBA" id="ARBA00022833"/>
    </source>
</evidence>
<comment type="caution">
    <text evidence="7">The sequence shown here is derived from an EMBL/GenBank/DDBJ whole genome shotgun (WGS) entry which is preliminary data.</text>
</comment>
<dbReference type="GO" id="GO:0008270">
    <property type="term" value="F:zinc ion binding"/>
    <property type="evidence" value="ECO:0007669"/>
    <property type="project" value="UniProtKB-KW"/>
</dbReference>
<evidence type="ECO:0000256" key="1">
    <source>
        <dbReference type="ARBA" id="ARBA00022723"/>
    </source>
</evidence>
<dbReference type="SUPFAM" id="SSF57716">
    <property type="entry name" value="Glucocorticoid receptor-like (DNA-binding domain)"/>
    <property type="match status" value="1"/>
</dbReference>
<protein>
    <submittedName>
        <fullName evidence="7">General stress protein</fullName>
    </submittedName>
</protein>
<dbReference type="PANTHER" id="PTHR33823">
    <property type="entry name" value="RNA POLYMERASE-BINDING TRANSCRIPTION FACTOR DKSA-RELATED"/>
    <property type="match status" value="1"/>
</dbReference>
<dbReference type="Proteomes" id="UP000324326">
    <property type="component" value="Unassembled WGS sequence"/>
</dbReference>
<evidence type="ECO:0000256" key="2">
    <source>
        <dbReference type="ARBA" id="ARBA00022771"/>
    </source>
</evidence>